<evidence type="ECO:0000313" key="2">
    <source>
        <dbReference type="EMBL" id="KKZ61101.1"/>
    </source>
</evidence>
<evidence type="ECO:0008006" key="4">
    <source>
        <dbReference type="Google" id="ProtNLM"/>
    </source>
</evidence>
<accession>A0A0G2J7N5</accession>
<name>A0A0G2J7N5_9EURO</name>
<gene>
    <name evidence="2" type="ORF">EMCG_04297</name>
</gene>
<organism evidence="2 3">
    <name type="scientific">[Emmonsia] crescens</name>
    <dbReference type="NCBI Taxonomy" id="73230"/>
    <lineage>
        <taxon>Eukaryota</taxon>
        <taxon>Fungi</taxon>
        <taxon>Dikarya</taxon>
        <taxon>Ascomycota</taxon>
        <taxon>Pezizomycotina</taxon>
        <taxon>Eurotiomycetes</taxon>
        <taxon>Eurotiomycetidae</taxon>
        <taxon>Onygenales</taxon>
        <taxon>Ajellomycetaceae</taxon>
        <taxon>Emergomyces</taxon>
    </lineage>
</organism>
<dbReference type="EMBL" id="LCZI01001361">
    <property type="protein sequence ID" value="KKZ61101.1"/>
    <property type="molecule type" value="Genomic_DNA"/>
</dbReference>
<dbReference type="PANTHER" id="PTHR35391:SF5">
    <property type="entry name" value="DUF6590 DOMAIN-CONTAINING PROTEIN"/>
    <property type="match status" value="1"/>
</dbReference>
<protein>
    <recommendedName>
        <fullName evidence="4">C2H2-type domain-containing protein</fullName>
    </recommendedName>
</protein>
<feature type="region of interest" description="Disordered" evidence="1">
    <location>
        <begin position="441"/>
        <end position="498"/>
    </location>
</feature>
<dbReference type="PANTHER" id="PTHR35391">
    <property type="entry name" value="C2H2-TYPE DOMAIN-CONTAINING PROTEIN-RELATED"/>
    <property type="match status" value="1"/>
</dbReference>
<proteinExistence type="predicted"/>
<sequence length="789" mass="89827">MADLDRKPIYDLALECNGLFDKLVTYENDPVGRCREYQEEFQDWADHYEVFSCKRPCLDSRLRNAPFAQDLVVHLLMILSGFTTKLLNLTSGIGNSGTQLQTELNQQKEQKVQHKLILEETDEFRWIVGSIHRLHRLRTVILEGSARSKAIEMLGFANHPDFVPFNRLCSQSVRMLYPYAHSGLKDRLIASMTRRYAEIFHPKSRQSTLQSLPTDLSMPTTINEEPGGSNEDQVSNKTEMARGIQENPTIASQSDLTCINAEQAQGILNHLPTAASRFQQTSSSQFHQENYPKPPEKNNTDTINCEWCSAVLAKETLEPRNWRRHVDGDLTPYLCIADECTEPHPQFSEFDDWFNHMQGHGQHWHQEIYQARVWMCPACKYNQNVFADSHHLLVHLQKYHTEHFTAHQIEAISRQSVLYISRARNNCLLCGYKIEGTAPPRHLYSGKRPKEPPRGLKSKSARTNLDMSHPKSHSVIDDPSSDLDDEGARYDEDVDNLPSSKDTKAMALHIAGHLQMLMLLTIRLASIQNEQETLIEDINSDTVNAVIGDNSSHGQDLGKMSDIDLLEVTEKGSLHRGYFRESYNDIPSEDAIPDSESYNDWNNIPRRDMPPEEEDKFLQQVIKSGAYQSHQRLGFYRCDVDVCNSSEVLIKSSAGSSQLLHCAPHSSNDFICKDVIAKHLRGMHVPRTLSGSGPPNKKDRDLFDRCIENICRRCWIKQRAAPRRKCGAANFMVNIVGKNASSILGSIMRMEIRKLMKIWPCWTGRSNNVLLEEKGVVNGCSPHRHMATP</sequence>
<evidence type="ECO:0000313" key="3">
    <source>
        <dbReference type="Proteomes" id="UP000034164"/>
    </source>
</evidence>
<dbReference type="AlphaFoldDB" id="A0A0G2J7N5"/>
<evidence type="ECO:0000256" key="1">
    <source>
        <dbReference type="SAM" id="MobiDB-lite"/>
    </source>
</evidence>
<dbReference type="Proteomes" id="UP000034164">
    <property type="component" value="Unassembled WGS sequence"/>
</dbReference>
<comment type="caution">
    <text evidence="2">The sequence shown here is derived from an EMBL/GenBank/DDBJ whole genome shotgun (WGS) entry which is preliminary data.</text>
</comment>
<dbReference type="OrthoDB" id="4188731at2759"/>
<dbReference type="VEuPathDB" id="FungiDB:EMCG_04297"/>
<reference evidence="3" key="1">
    <citation type="journal article" date="2015" name="PLoS Genet.">
        <title>The dynamic genome and transcriptome of the human fungal pathogen Blastomyces and close relative Emmonsia.</title>
        <authorList>
            <person name="Munoz J.F."/>
            <person name="Gauthier G.M."/>
            <person name="Desjardins C.A."/>
            <person name="Gallo J.E."/>
            <person name="Holder J."/>
            <person name="Sullivan T.D."/>
            <person name="Marty A.J."/>
            <person name="Carmen J.C."/>
            <person name="Chen Z."/>
            <person name="Ding L."/>
            <person name="Gujja S."/>
            <person name="Magrini V."/>
            <person name="Misas E."/>
            <person name="Mitreva M."/>
            <person name="Priest M."/>
            <person name="Saif S."/>
            <person name="Whiston E.A."/>
            <person name="Young S."/>
            <person name="Zeng Q."/>
            <person name="Goldman W.E."/>
            <person name="Mardis E.R."/>
            <person name="Taylor J.W."/>
            <person name="McEwen J.G."/>
            <person name="Clay O.K."/>
            <person name="Klein B.S."/>
            <person name="Cuomo C.A."/>
        </authorList>
    </citation>
    <scope>NUCLEOTIDE SEQUENCE [LARGE SCALE GENOMIC DNA]</scope>
    <source>
        <strain evidence="3">UAMH 3008</strain>
    </source>
</reference>